<reference evidence="1 2" key="2">
    <citation type="submission" date="2022-01" db="EMBL/GenBank/DDBJ databases">
        <title>Lysobacter chinensis sp. nov., a bacterium isolated from cow dung compost.</title>
        <authorList>
            <person name="Liu Y."/>
        </authorList>
    </citation>
    <scope>NUCLEOTIDE SEQUENCE [LARGE SCALE GENOMIC DNA]</scope>
    <source>
        <strain evidence="1 2">TLK-CK17</strain>
    </source>
</reference>
<reference evidence="2" key="1">
    <citation type="submission" date="2022-01" db="EMBL/GenBank/DDBJ databases">
        <title>Lysobacter chinensis sp. nov., a bacterium isolated from cow dung compost.</title>
        <authorList>
            <person name="Zhou L.Y."/>
        </authorList>
    </citation>
    <scope>NUCLEOTIDE SEQUENCE [LARGE SCALE GENOMIC DNA]</scope>
    <source>
        <strain evidence="2">TLK-CK17</strain>
    </source>
</reference>
<evidence type="ECO:0000313" key="2">
    <source>
        <dbReference type="Proteomes" id="UP001430796"/>
    </source>
</evidence>
<dbReference type="EMBL" id="JAKJPO010000022">
    <property type="protein sequence ID" value="MCF7223772.1"/>
    <property type="molecule type" value="Genomic_DNA"/>
</dbReference>
<comment type="caution">
    <text evidence="1">The sequence shown here is derived from an EMBL/GenBank/DDBJ whole genome shotgun (WGS) entry which is preliminary data.</text>
</comment>
<accession>A0ABS9I003</accession>
<reference evidence="1 2" key="3">
    <citation type="submission" date="2022-01" db="EMBL/GenBank/DDBJ databases">
        <authorList>
            <person name="Zhou L.Y."/>
        </authorList>
    </citation>
    <scope>NUCLEOTIDE SEQUENCE [LARGE SCALE GENOMIC DNA]</scope>
    <source>
        <strain evidence="1 2">TLK-CK17</strain>
    </source>
</reference>
<protein>
    <submittedName>
        <fullName evidence="1">Uncharacterized protein</fullName>
    </submittedName>
</protein>
<evidence type="ECO:0000313" key="1">
    <source>
        <dbReference type="EMBL" id="MCF7223772.1"/>
    </source>
</evidence>
<name>A0ABS9I003_9GAMM</name>
<gene>
    <name evidence="1" type="ORF">L3V18_18610</name>
</gene>
<sequence>MFGIDLHLRSKGGAISVLPAHASSGNREKIDGKDRVSYSRSARSTLALRRRSDVDIMPM</sequence>
<dbReference type="Proteomes" id="UP001430796">
    <property type="component" value="Unassembled WGS sequence"/>
</dbReference>
<organism evidence="1 2">
    <name type="scientific">Marilutibacter chinensis</name>
    <dbReference type="NCBI Taxonomy" id="2912247"/>
    <lineage>
        <taxon>Bacteria</taxon>
        <taxon>Pseudomonadati</taxon>
        <taxon>Pseudomonadota</taxon>
        <taxon>Gammaproteobacteria</taxon>
        <taxon>Lysobacterales</taxon>
        <taxon>Lysobacteraceae</taxon>
        <taxon>Marilutibacter</taxon>
    </lineage>
</organism>
<proteinExistence type="predicted"/>
<keyword evidence="2" id="KW-1185">Reference proteome</keyword>